<dbReference type="InterPro" id="IPR051490">
    <property type="entry name" value="THEM6_lcsJ_thioesterase"/>
</dbReference>
<keyword evidence="2" id="KW-1185">Reference proteome</keyword>
<gene>
    <name evidence="1" type="ORF">M3P21_02575</name>
</gene>
<dbReference type="Proteomes" id="UP001203880">
    <property type="component" value="Unassembled WGS sequence"/>
</dbReference>
<proteinExistence type="predicted"/>
<evidence type="ECO:0000313" key="2">
    <source>
        <dbReference type="Proteomes" id="UP001203880"/>
    </source>
</evidence>
<dbReference type="CDD" id="cd00586">
    <property type="entry name" value="4HBT"/>
    <property type="match status" value="1"/>
</dbReference>
<dbReference type="InterPro" id="IPR029069">
    <property type="entry name" value="HotDog_dom_sf"/>
</dbReference>
<organism evidence="1 2">
    <name type="scientific">Ruegeria spongiae</name>
    <dbReference type="NCBI Taxonomy" id="2942209"/>
    <lineage>
        <taxon>Bacteria</taxon>
        <taxon>Pseudomonadati</taxon>
        <taxon>Pseudomonadota</taxon>
        <taxon>Alphaproteobacteria</taxon>
        <taxon>Rhodobacterales</taxon>
        <taxon>Roseobacteraceae</taxon>
        <taxon>Ruegeria</taxon>
    </lineage>
</organism>
<dbReference type="RefSeq" id="WP_249706554.1">
    <property type="nucleotide sequence ID" value="NZ_JAMFMB010000002.1"/>
</dbReference>
<dbReference type="SUPFAM" id="SSF54637">
    <property type="entry name" value="Thioesterase/thiol ester dehydrase-isomerase"/>
    <property type="match status" value="1"/>
</dbReference>
<name>A0ABT0PYI0_9RHOB</name>
<dbReference type="Gene3D" id="3.10.129.10">
    <property type="entry name" value="Hotdog Thioesterase"/>
    <property type="match status" value="1"/>
</dbReference>
<accession>A0ABT0PYI0</accession>
<sequence>MFPIVRLVKDMLIANRMEPLDLTETHISTHICWPWDLDIWLELNNGRAMTLYDLGRTMLAQRTGLGKAILARRWAMTMAGSTVRFRRRIRGFEKFEARSRTICWDDKFTYLEQSMWKKNGECASHVMFRAAVTNESGIVPPSEVLREMGYENAISPPMPEWLADWCAADAKRPWPPMQDKIESPAKEKLV</sequence>
<dbReference type="Pfam" id="PF13279">
    <property type="entry name" value="4HBT_2"/>
    <property type="match status" value="1"/>
</dbReference>
<evidence type="ECO:0000313" key="1">
    <source>
        <dbReference type="EMBL" id="MCL6282402.1"/>
    </source>
</evidence>
<comment type="caution">
    <text evidence="1">The sequence shown here is derived from an EMBL/GenBank/DDBJ whole genome shotgun (WGS) entry which is preliminary data.</text>
</comment>
<protein>
    <submittedName>
        <fullName evidence="1">Thioesterase family protein</fullName>
    </submittedName>
</protein>
<dbReference type="PANTHER" id="PTHR12475:SF4">
    <property type="entry name" value="PROTEIN THEM6"/>
    <property type="match status" value="1"/>
</dbReference>
<dbReference type="EMBL" id="JAMFMB010000002">
    <property type="protein sequence ID" value="MCL6282402.1"/>
    <property type="molecule type" value="Genomic_DNA"/>
</dbReference>
<dbReference type="PANTHER" id="PTHR12475">
    <property type="match status" value="1"/>
</dbReference>
<reference evidence="1" key="1">
    <citation type="submission" date="2022-05" db="EMBL/GenBank/DDBJ databases">
        <authorList>
            <person name="Park J.-S."/>
        </authorList>
    </citation>
    <scope>NUCLEOTIDE SEQUENCE</scope>
    <source>
        <strain evidence="1">2012CJ41-6</strain>
    </source>
</reference>